<keyword evidence="11" id="KW-1185">Reference proteome</keyword>
<feature type="binding site" evidence="9">
    <location>
        <position position="209"/>
    </location>
    <ligand>
        <name>sn-glycerol 1-phosphate</name>
        <dbReference type="ChEBI" id="CHEBI:57685"/>
    </ligand>
</feature>
<proteinExistence type="inferred from homology"/>
<comment type="caution">
    <text evidence="10">The sequence shown here is derived from an EMBL/GenBank/DDBJ whole genome shotgun (WGS) entry which is preliminary data.</text>
</comment>
<dbReference type="EMBL" id="JAEQNB010000001">
    <property type="protein sequence ID" value="MBL0385737.1"/>
    <property type="molecule type" value="Genomic_DNA"/>
</dbReference>
<dbReference type="HAMAP" id="MF_00112">
    <property type="entry name" value="GGGP_HepGP_synthase"/>
    <property type="match status" value="1"/>
</dbReference>
<evidence type="ECO:0000256" key="1">
    <source>
        <dbReference type="ARBA" id="ARBA00022516"/>
    </source>
</evidence>
<sequence length="251" mass="27929">MIRSVCKKREEVRVTKPNEQPWRNWRHVVKLDPDRPLPENLLDALRESGTDAVLLGGTQRITYDNVSALLGSLRRHVPELPVWQEISSEDAVVDGVDGFAIPVVLNAGDPRWLIGEHVRALLKYRPFIDWSKVLVEGYLVLNENCAVAELTEAQTELTPDEAAAYAVAGEALLSMPVIYIEYSGTYGDPATVKEIARVVQNAHIFYGGGIDSYEKAAEMATLADTIIVGNALYRENWREVLEQTVRAAKST</sequence>
<evidence type="ECO:0000256" key="2">
    <source>
        <dbReference type="ARBA" id="ARBA00022679"/>
    </source>
</evidence>
<accession>A0ABS1J632</accession>
<dbReference type="Gene3D" id="3.20.20.390">
    <property type="entry name" value="FMN-linked oxidoreductases"/>
    <property type="match status" value="1"/>
</dbReference>
<keyword evidence="7 9" id="KW-1208">Phospholipid metabolism</keyword>
<keyword evidence="4 9" id="KW-0460">Magnesium</keyword>
<dbReference type="CDD" id="cd02812">
    <property type="entry name" value="PcrB_like"/>
    <property type="match status" value="1"/>
</dbReference>
<comment type="similarity">
    <text evidence="9">Belongs to the GGGP/HepGP synthase family. Group I subfamily.</text>
</comment>
<dbReference type="PANTHER" id="PTHR40029">
    <property type="match status" value="1"/>
</dbReference>
<feature type="binding site" evidence="9">
    <location>
        <begin position="179"/>
        <end position="184"/>
    </location>
    <ligand>
        <name>sn-glycerol 1-phosphate</name>
        <dbReference type="ChEBI" id="CHEBI:57685"/>
    </ligand>
</feature>
<evidence type="ECO:0000313" key="10">
    <source>
        <dbReference type="EMBL" id="MBL0385737.1"/>
    </source>
</evidence>
<feature type="binding site" evidence="9">
    <location>
        <position position="58"/>
    </location>
    <ligand>
        <name>Mg(2+)</name>
        <dbReference type="ChEBI" id="CHEBI:18420"/>
    </ligand>
</feature>
<keyword evidence="1 9" id="KW-0444">Lipid biosynthesis</keyword>
<evidence type="ECO:0000256" key="6">
    <source>
        <dbReference type="ARBA" id="ARBA00023209"/>
    </source>
</evidence>
<dbReference type="EC" id="2.5.1.n9" evidence="9"/>
<evidence type="ECO:0000313" key="11">
    <source>
        <dbReference type="Proteomes" id="UP000602284"/>
    </source>
</evidence>
<dbReference type="PANTHER" id="PTHR40029:SF2">
    <property type="entry name" value="HEPTAPRENYLGLYCERYL PHOSPHATE SYNTHASE"/>
    <property type="match status" value="1"/>
</dbReference>
<keyword evidence="6 9" id="KW-0594">Phospholipid biosynthesis</keyword>
<dbReference type="NCBIfam" id="TIGR01768">
    <property type="entry name" value="GGGP-family"/>
    <property type="match status" value="1"/>
</dbReference>
<comment type="subunit">
    <text evidence="9">Homodimer.</text>
</comment>
<dbReference type="SUPFAM" id="SSF51395">
    <property type="entry name" value="FMN-linked oxidoreductases"/>
    <property type="match status" value="1"/>
</dbReference>
<dbReference type="InterPro" id="IPR039074">
    <property type="entry name" value="GGGP/HepGP_synthase_I"/>
</dbReference>
<evidence type="ECO:0000256" key="7">
    <source>
        <dbReference type="ARBA" id="ARBA00023264"/>
    </source>
</evidence>
<dbReference type="InterPro" id="IPR008205">
    <property type="entry name" value="GGGP_HepGP_synthase"/>
</dbReference>
<comment type="cofactor">
    <cofactor evidence="9">
        <name>Mg(2+)</name>
        <dbReference type="ChEBI" id="CHEBI:18420"/>
    </cofactor>
</comment>
<keyword evidence="5 9" id="KW-0443">Lipid metabolism</keyword>
<feature type="binding site" evidence="9">
    <location>
        <position position="32"/>
    </location>
    <ligand>
        <name>Mg(2+)</name>
        <dbReference type="ChEBI" id="CHEBI:18420"/>
    </ligand>
</feature>
<dbReference type="Proteomes" id="UP000602284">
    <property type="component" value="Unassembled WGS sequence"/>
</dbReference>
<dbReference type="Pfam" id="PF01884">
    <property type="entry name" value="PcrB"/>
    <property type="match status" value="1"/>
</dbReference>
<evidence type="ECO:0000256" key="8">
    <source>
        <dbReference type="ARBA" id="ARBA00048318"/>
    </source>
</evidence>
<comment type="pathway">
    <text evidence="9">Membrane lipid metabolism; glycerophospholipid metabolism.</text>
</comment>
<evidence type="ECO:0000256" key="9">
    <source>
        <dbReference type="HAMAP-Rule" id="MF_00112"/>
    </source>
</evidence>
<evidence type="ECO:0000256" key="4">
    <source>
        <dbReference type="ARBA" id="ARBA00022842"/>
    </source>
</evidence>
<keyword evidence="3 9" id="KW-0479">Metal-binding</keyword>
<comment type="catalytic activity">
    <reaction evidence="8 9">
        <text>sn-glycerol 1-phosphate + all-trans-heptaprenyl diphosphate = 3-heptaprenyl-sn-glycero-1-phosphate + diphosphate</text>
        <dbReference type="Rhea" id="RHEA:33495"/>
        <dbReference type="ChEBI" id="CHEBI:33019"/>
        <dbReference type="ChEBI" id="CHEBI:57685"/>
        <dbReference type="ChEBI" id="CHEBI:58206"/>
        <dbReference type="ChEBI" id="CHEBI:64781"/>
        <dbReference type="EC" id="2.5.1.n9"/>
    </reaction>
</comment>
<gene>
    <name evidence="9" type="primary">pcrB</name>
    <name evidence="10" type="ORF">JJB07_03650</name>
</gene>
<organism evidence="10 11">
    <name type="scientific">Tumebacillus amylolyticus</name>
    <dbReference type="NCBI Taxonomy" id="2801339"/>
    <lineage>
        <taxon>Bacteria</taxon>
        <taxon>Bacillati</taxon>
        <taxon>Bacillota</taxon>
        <taxon>Bacilli</taxon>
        <taxon>Bacillales</taxon>
        <taxon>Alicyclobacillaceae</taxon>
        <taxon>Tumebacillus</taxon>
    </lineage>
</organism>
<feature type="binding site" evidence="9">
    <location>
        <begin position="229"/>
        <end position="230"/>
    </location>
    <ligand>
        <name>sn-glycerol 1-phosphate</name>
        <dbReference type="ChEBI" id="CHEBI:57685"/>
    </ligand>
</feature>
<reference evidence="10 11" key="1">
    <citation type="submission" date="2021-01" db="EMBL/GenBank/DDBJ databases">
        <title>Tumebacillus sp. strain ITR2 16S ribosomal RNA gene Genome sequencing and assembly.</title>
        <authorList>
            <person name="Kang M."/>
        </authorList>
    </citation>
    <scope>NUCLEOTIDE SEQUENCE [LARGE SCALE GENOMIC DNA]</scope>
    <source>
        <strain evidence="10 11">ITR2</strain>
    </source>
</reference>
<evidence type="ECO:0000256" key="3">
    <source>
        <dbReference type="ARBA" id="ARBA00022723"/>
    </source>
</evidence>
<dbReference type="InterPro" id="IPR038597">
    <property type="entry name" value="GGGP/HepGP_synthase_sf"/>
</dbReference>
<protein>
    <recommendedName>
        <fullName evidence="9">Heptaprenylglyceryl phosphate synthase</fullName>
        <shortName evidence="9">HepGP synthase</shortName>
        <ecNumber evidence="9">2.5.1.n9</ecNumber>
    </recommendedName>
    <alternativeName>
        <fullName evidence="9">Glycerol-1-phosphate heptaprenyltransferase</fullName>
    </alternativeName>
</protein>
<feature type="binding site" evidence="9">
    <location>
        <position position="30"/>
    </location>
    <ligand>
        <name>sn-glycerol 1-phosphate</name>
        <dbReference type="ChEBI" id="CHEBI:57685"/>
    </ligand>
</feature>
<comment type="function">
    <text evidence="9">Prenyltransferase that catalyzes in vivo the transfer of the heptaprenyl moiety of heptaprenyl pyrophosphate (HepPP; 35 carbon atoms) to the C3 hydroxyl of sn-glycerol-1-phosphate (G1P), producing heptaprenylglyceryl phosphate (HepGP). This reaction is an ether-bond-formation step in the biosynthesis of archaea-type G1P-based membrane lipids found in Bacillales.</text>
</comment>
<dbReference type="GO" id="GO:0016740">
    <property type="term" value="F:transferase activity"/>
    <property type="evidence" value="ECO:0007669"/>
    <property type="project" value="UniProtKB-KW"/>
</dbReference>
<evidence type="ECO:0000256" key="5">
    <source>
        <dbReference type="ARBA" id="ARBA00023098"/>
    </source>
</evidence>
<dbReference type="NCBIfam" id="NF003199">
    <property type="entry name" value="PRK04169.1-3"/>
    <property type="match status" value="1"/>
</dbReference>
<keyword evidence="2 9" id="KW-0808">Transferase</keyword>
<comment type="caution">
    <text evidence="9">Lacks conserved residue(s) required for the propagation of feature annotation.</text>
</comment>
<name>A0ABS1J632_9BACL</name>